<dbReference type="GO" id="GO:0008270">
    <property type="term" value="F:zinc ion binding"/>
    <property type="evidence" value="ECO:0007669"/>
    <property type="project" value="UniProtKB-KW"/>
</dbReference>
<dbReference type="Pfam" id="PF06220">
    <property type="entry name" value="zf-U1"/>
    <property type="match status" value="1"/>
</dbReference>
<dbReference type="SUPFAM" id="SSF57667">
    <property type="entry name" value="beta-beta-alpha zinc fingers"/>
    <property type="match status" value="1"/>
</dbReference>
<evidence type="ECO:0000259" key="5">
    <source>
        <dbReference type="SMART" id="SM00451"/>
    </source>
</evidence>
<dbReference type="EMBL" id="JAESVG020000007">
    <property type="protein sequence ID" value="KAG8625837.1"/>
    <property type="molecule type" value="Genomic_DNA"/>
</dbReference>
<dbReference type="GO" id="GO:0003723">
    <property type="term" value="F:RNA binding"/>
    <property type="evidence" value="ECO:0007669"/>
    <property type="project" value="TreeGrafter"/>
</dbReference>
<dbReference type="Proteomes" id="UP000809789">
    <property type="component" value="Unassembled WGS sequence"/>
</dbReference>
<dbReference type="Gene3D" id="3.30.160.60">
    <property type="entry name" value="Classic Zinc Finger"/>
    <property type="match status" value="1"/>
</dbReference>
<dbReference type="SMART" id="SM00451">
    <property type="entry name" value="ZnF_U1"/>
    <property type="match status" value="1"/>
</dbReference>
<protein>
    <recommendedName>
        <fullName evidence="5">U1-type domain-containing protein</fullName>
    </recommendedName>
</protein>
<feature type="region of interest" description="Disordered" evidence="4">
    <location>
        <begin position="155"/>
        <end position="295"/>
    </location>
</feature>
<feature type="compositionally biased region" description="Basic and acidic residues" evidence="4">
    <location>
        <begin position="246"/>
        <end position="266"/>
    </location>
</feature>
<dbReference type="InterPro" id="IPR003604">
    <property type="entry name" value="Matrin/U1-like-C_Znf_C2H2"/>
</dbReference>
<dbReference type="GO" id="GO:0071011">
    <property type="term" value="C:precatalytic spliceosome"/>
    <property type="evidence" value="ECO:0007669"/>
    <property type="project" value="TreeGrafter"/>
</dbReference>
<evidence type="ECO:0000256" key="3">
    <source>
        <dbReference type="ARBA" id="ARBA00022833"/>
    </source>
</evidence>
<dbReference type="InterPro" id="IPR013085">
    <property type="entry name" value="U1-CZ_Znf_C2H2"/>
</dbReference>
<evidence type="ECO:0000256" key="4">
    <source>
        <dbReference type="SAM" id="MobiDB-lite"/>
    </source>
</evidence>
<feature type="region of interest" description="Disordered" evidence="4">
    <location>
        <begin position="27"/>
        <end position="92"/>
    </location>
</feature>
<keyword evidence="7" id="KW-1185">Reference proteome</keyword>
<organism evidence="6 7">
    <name type="scientific">Elsinoe batatas</name>
    <dbReference type="NCBI Taxonomy" id="2601811"/>
    <lineage>
        <taxon>Eukaryota</taxon>
        <taxon>Fungi</taxon>
        <taxon>Dikarya</taxon>
        <taxon>Ascomycota</taxon>
        <taxon>Pezizomycotina</taxon>
        <taxon>Dothideomycetes</taxon>
        <taxon>Dothideomycetidae</taxon>
        <taxon>Myriangiales</taxon>
        <taxon>Elsinoaceae</taxon>
        <taxon>Elsinoe</taxon>
    </lineage>
</organism>
<evidence type="ECO:0000313" key="7">
    <source>
        <dbReference type="Proteomes" id="UP000809789"/>
    </source>
</evidence>
<dbReference type="PANTHER" id="PTHR13173">
    <property type="entry name" value="WW DOMAIN BINDING PROTEIN 4"/>
    <property type="match status" value="1"/>
</dbReference>
<evidence type="ECO:0000256" key="1">
    <source>
        <dbReference type="ARBA" id="ARBA00022723"/>
    </source>
</evidence>
<dbReference type="InterPro" id="IPR036236">
    <property type="entry name" value="Znf_C2H2_sf"/>
</dbReference>
<accession>A0A8K0KYN9</accession>
<sequence>MSEYWKSTPKYWCKFCKIYVRDTTLEKKQHEQTGKHQSAIQKSLRELHKTQSREEREKQRAKDEVRRITGAVDGKAVAGPSGGKSAGVAGAPVSVAKARPTFTREHKVATAEDRRRQAEQLAKLGVAVPDEFRGDMAVPGEWSTVEVREVYRAPSSVGGMEKEEEGEEGKEGIAEGVKRRRGEGDEEDEEADRVNSKRRLWGSTLKSYPGSKEGEGEDFDALLSNTFVKNEPKKEVKNEEQEELDGGVKLKTEESSEDVDITKDVKAAATAPSEQKTEEVASDAPVIFKKRKGKR</sequence>
<feature type="compositionally biased region" description="Basic and acidic residues" evidence="4">
    <location>
        <begin position="230"/>
        <end position="239"/>
    </location>
</feature>
<proteinExistence type="predicted"/>
<dbReference type="OrthoDB" id="191651at2759"/>
<dbReference type="GO" id="GO:0000398">
    <property type="term" value="P:mRNA splicing, via spliceosome"/>
    <property type="evidence" value="ECO:0007669"/>
    <property type="project" value="InterPro"/>
</dbReference>
<dbReference type="InterPro" id="IPR040023">
    <property type="entry name" value="WBP4"/>
</dbReference>
<dbReference type="AlphaFoldDB" id="A0A8K0KYN9"/>
<gene>
    <name evidence="6" type="ORF">KVT40_006238</name>
</gene>
<reference evidence="6" key="1">
    <citation type="submission" date="2021-07" db="EMBL/GenBank/DDBJ databases">
        <title>Elsinoe batatas strain:CRI-CJ2 Genome sequencing and assembly.</title>
        <authorList>
            <person name="Huang L."/>
        </authorList>
    </citation>
    <scope>NUCLEOTIDE SEQUENCE</scope>
    <source>
        <strain evidence="6">CRI-CJ2</strain>
    </source>
</reference>
<name>A0A8K0KYN9_9PEZI</name>
<keyword evidence="3" id="KW-0862">Zinc</keyword>
<dbReference type="PANTHER" id="PTHR13173:SF10">
    <property type="entry name" value="WW DOMAIN-BINDING PROTEIN 4"/>
    <property type="match status" value="1"/>
</dbReference>
<evidence type="ECO:0000256" key="2">
    <source>
        <dbReference type="ARBA" id="ARBA00022771"/>
    </source>
</evidence>
<keyword evidence="1" id="KW-0479">Metal-binding</keyword>
<feature type="compositionally biased region" description="Basic and acidic residues" evidence="4">
    <location>
        <begin position="43"/>
        <end position="67"/>
    </location>
</feature>
<comment type="caution">
    <text evidence="6">The sequence shown here is derived from an EMBL/GenBank/DDBJ whole genome shotgun (WGS) entry which is preliminary data.</text>
</comment>
<feature type="domain" description="U1-type" evidence="5">
    <location>
        <begin position="8"/>
        <end position="43"/>
    </location>
</feature>
<keyword evidence="2" id="KW-0863">Zinc-finger</keyword>
<evidence type="ECO:0000313" key="6">
    <source>
        <dbReference type="EMBL" id="KAG8625837.1"/>
    </source>
</evidence>